<dbReference type="InterPro" id="IPR011701">
    <property type="entry name" value="MFS"/>
</dbReference>
<accession>A0ABQ2FB07</accession>
<organism evidence="9 10">
    <name type="scientific">Ornithinimicrobium pekingense</name>
    <dbReference type="NCBI Taxonomy" id="384677"/>
    <lineage>
        <taxon>Bacteria</taxon>
        <taxon>Bacillati</taxon>
        <taxon>Actinomycetota</taxon>
        <taxon>Actinomycetes</taxon>
        <taxon>Micrococcales</taxon>
        <taxon>Ornithinimicrobiaceae</taxon>
        <taxon>Ornithinimicrobium</taxon>
    </lineage>
</organism>
<evidence type="ECO:0000256" key="5">
    <source>
        <dbReference type="ARBA" id="ARBA00022989"/>
    </source>
</evidence>
<dbReference type="Gene3D" id="1.20.1250.20">
    <property type="entry name" value="MFS general substrate transporter like domains"/>
    <property type="match status" value="1"/>
</dbReference>
<feature type="transmembrane region" description="Helical" evidence="7">
    <location>
        <begin position="54"/>
        <end position="72"/>
    </location>
</feature>
<feature type="transmembrane region" description="Helical" evidence="7">
    <location>
        <begin position="208"/>
        <end position="225"/>
    </location>
</feature>
<proteinExistence type="predicted"/>
<name>A0ABQ2FB07_9MICO</name>
<dbReference type="SUPFAM" id="SSF103473">
    <property type="entry name" value="MFS general substrate transporter"/>
    <property type="match status" value="1"/>
</dbReference>
<feature type="transmembrane region" description="Helical" evidence="7">
    <location>
        <begin position="176"/>
        <end position="196"/>
    </location>
</feature>
<feature type="transmembrane region" description="Helical" evidence="7">
    <location>
        <begin position="109"/>
        <end position="134"/>
    </location>
</feature>
<dbReference type="Proteomes" id="UP000662111">
    <property type="component" value="Unassembled WGS sequence"/>
</dbReference>
<gene>
    <name evidence="9" type="ORF">GCM10011509_18030</name>
</gene>
<dbReference type="Gene3D" id="1.20.1720.10">
    <property type="entry name" value="Multidrug resistance protein D"/>
    <property type="match status" value="1"/>
</dbReference>
<feature type="domain" description="Major facilitator superfamily (MFS) profile" evidence="8">
    <location>
        <begin position="18"/>
        <end position="494"/>
    </location>
</feature>
<keyword evidence="6 7" id="KW-0472">Membrane</keyword>
<keyword evidence="2" id="KW-0813">Transport</keyword>
<dbReference type="PANTHER" id="PTHR42718:SF42">
    <property type="entry name" value="EXPORT PROTEIN"/>
    <property type="match status" value="1"/>
</dbReference>
<feature type="transmembrane region" description="Helical" evidence="7">
    <location>
        <begin position="471"/>
        <end position="489"/>
    </location>
</feature>
<evidence type="ECO:0000259" key="8">
    <source>
        <dbReference type="PROSITE" id="PS50850"/>
    </source>
</evidence>
<feature type="transmembrane region" description="Helical" evidence="7">
    <location>
        <begin position="344"/>
        <end position="364"/>
    </location>
</feature>
<dbReference type="PANTHER" id="PTHR42718">
    <property type="entry name" value="MAJOR FACILITATOR SUPERFAMILY MULTIDRUG TRANSPORTER MFSC"/>
    <property type="match status" value="1"/>
</dbReference>
<feature type="transmembrane region" description="Helical" evidence="7">
    <location>
        <begin position="280"/>
        <end position="303"/>
    </location>
</feature>
<dbReference type="InterPro" id="IPR020846">
    <property type="entry name" value="MFS_dom"/>
</dbReference>
<protein>
    <submittedName>
        <fullName evidence="9">MFS transporter</fullName>
    </submittedName>
</protein>
<feature type="transmembrane region" description="Helical" evidence="7">
    <location>
        <begin position="417"/>
        <end position="434"/>
    </location>
</feature>
<feature type="transmembrane region" description="Helical" evidence="7">
    <location>
        <begin position="84"/>
        <end position="103"/>
    </location>
</feature>
<keyword evidence="3" id="KW-1003">Cell membrane</keyword>
<dbReference type="EMBL" id="BMLB01000003">
    <property type="protein sequence ID" value="GGK69991.1"/>
    <property type="molecule type" value="Genomic_DNA"/>
</dbReference>
<feature type="transmembrane region" description="Helical" evidence="7">
    <location>
        <begin position="146"/>
        <end position="164"/>
    </location>
</feature>
<evidence type="ECO:0000256" key="3">
    <source>
        <dbReference type="ARBA" id="ARBA00022475"/>
    </source>
</evidence>
<keyword evidence="4 7" id="KW-0812">Transmembrane</keyword>
<dbReference type="Pfam" id="PF07690">
    <property type="entry name" value="MFS_1"/>
    <property type="match status" value="1"/>
</dbReference>
<comment type="caution">
    <text evidence="9">The sequence shown here is derived from an EMBL/GenBank/DDBJ whole genome shotgun (WGS) entry which is preliminary data.</text>
</comment>
<dbReference type="InterPro" id="IPR004638">
    <property type="entry name" value="EmrB-like"/>
</dbReference>
<evidence type="ECO:0000256" key="1">
    <source>
        <dbReference type="ARBA" id="ARBA00004651"/>
    </source>
</evidence>
<reference evidence="10" key="1">
    <citation type="journal article" date="2019" name="Int. J. Syst. Evol. Microbiol.">
        <title>The Global Catalogue of Microorganisms (GCM) 10K type strain sequencing project: providing services to taxonomists for standard genome sequencing and annotation.</title>
        <authorList>
            <consortium name="The Broad Institute Genomics Platform"/>
            <consortium name="The Broad Institute Genome Sequencing Center for Infectious Disease"/>
            <person name="Wu L."/>
            <person name="Ma J."/>
        </authorList>
    </citation>
    <scope>NUCLEOTIDE SEQUENCE [LARGE SCALE GENOMIC DNA]</scope>
    <source>
        <strain evidence="10">CGMCC 1.5362</strain>
    </source>
</reference>
<comment type="subcellular location">
    <subcellularLocation>
        <location evidence="1">Cell membrane</location>
        <topology evidence="1">Multi-pass membrane protein</topology>
    </subcellularLocation>
</comment>
<evidence type="ECO:0000313" key="9">
    <source>
        <dbReference type="EMBL" id="GGK69991.1"/>
    </source>
</evidence>
<evidence type="ECO:0000256" key="2">
    <source>
        <dbReference type="ARBA" id="ARBA00022448"/>
    </source>
</evidence>
<dbReference type="PRINTS" id="PR01036">
    <property type="entry name" value="TCRTETB"/>
</dbReference>
<dbReference type="PROSITE" id="PS50850">
    <property type="entry name" value="MFS"/>
    <property type="match status" value="1"/>
</dbReference>
<sequence>MSASTSTQTAGVASPWPALWALVIGFFMILVDSTIVSVATPTLMDAFGAGVNEVLWVTSAYLLAYAVPLLVTGRLGDRVGPKRVYLVGLTVFTLASLWCGLSGELGLGITGLVAARAVQGLGASMMTPQTMAVITRTFPAERRGQAMALWGATAGVATLVGPLAGGLLVDTLGWEWIFFVNVPVGIVGLVLAARLVPRLETRVHRFDLLGVGLSAAGLFCAVFALQEGQTFGWGQVWGPVSVPGLLVAGAVLLVAFVWWQARNPGEPLVPLSLFADRNFSLANGAIMAMGLTVTALFFPFYIWAQSVRELTPTTAALLMAPSSVMSFLLAPVAGHLTDRVHPRLLVGSGTTLLALSIWLLTRAMTPDAPLWQAVVAAVLMGVANPLIWGPLSTTATRNLPMDRAGAGSGVYNTTRQLGAVLGSAAIAVLMQARIDARLGPDGVAASEGLENPGASLPAAVAEGLSQAMSEALLLPAAVILVGAVLSLFFERPRHLVRR</sequence>
<evidence type="ECO:0000256" key="6">
    <source>
        <dbReference type="ARBA" id="ARBA00023136"/>
    </source>
</evidence>
<feature type="transmembrane region" description="Helical" evidence="7">
    <location>
        <begin position="370"/>
        <end position="391"/>
    </location>
</feature>
<keyword evidence="10" id="KW-1185">Reference proteome</keyword>
<dbReference type="NCBIfam" id="TIGR00711">
    <property type="entry name" value="efflux_EmrB"/>
    <property type="match status" value="1"/>
</dbReference>
<dbReference type="InterPro" id="IPR036259">
    <property type="entry name" value="MFS_trans_sf"/>
</dbReference>
<evidence type="ECO:0000256" key="4">
    <source>
        <dbReference type="ARBA" id="ARBA00022692"/>
    </source>
</evidence>
<keyword evidence="5 7" id="KW-1133">Transmembrane helix</keyword>
<feature type="transmembrane region" description="Helical" evidence="7">
    <location>
        <begin position="18"/>
        <end position="39"/>
    </location>
</feature>
<evidence type="ECO:0000256" key="7">
    <source>
        <dbReference type="SAM" id="Phobius"/>
    </source>
</evidence>
<evidence type="ECO:0000313" key="10">
    <source>
        <dbReference type="Proteomes" id="UP000662111"/>
    </source>
</evidence>
<feature type="transmembrane region" description="Helical" evidence="7">
    <location>
        <begin position="315"/>
        <end position="332"/>
    </location>
</feature>
<feature type="transmembrane region" description="Helical" evidence="7">
    <location>
        <begin position="237"/>
        <end position="259"/>
    </location>
</feature>